<sequence length="502" mass="54306">MVSCDELLSAAGDCGGYQRRLVGLFVLPVCFYIPVAYLTVLMQLSLPDHWCHVPGRPENVSLQQWWNSTLPRWVAAGGTAHCPDCLYGWEFDRSDFSETAPAAFLWVCDQFGQLTAIYSMHTVGNLLGSVVFGALSDRLGRRLLVFVVSALMPVFNIVAVLVRNPMGFTVMRVLSSLCYPVIYQLVFTLGMEFTGVSWRTTYAVGVSIAFTLGMCAIPLVAYLVNDWVYLGIATSLPALLIIPCLWVVDESPRWLVAQGRLSAASAVLSRVATANGLPPEPVTRLLRDADGPKAAPAHSPGLLALVRAAGPRLVKKAAAITVCWVTNVIMYYGLMLSFSDMSGSLFVNFFLLSVVELPSNLLALYVCGRFGRRPTQLVFFVLSAAAMFGIIPLKFVPGSGDAVTFLLMLGKFCTSLTFVVLYMQTAELYPTCVRSLGTGASSLVGIGAGAVSPYILQLAARHPTYPYAVFGAFGILGALSVSLLPETRGRPLPETMEDAEAY</sequence>
<feature type="transmembrane region" description="Helical" evidence="5">
    <location>
        <begin position="377"/>
        <end position="396"/>
    </location>
</feature>
<feature type="transmembrane region" description="Helical" evidence="5">
    <location>
        <begin position="116"/>
        <end position="136"/>
    </location>
</feature>
<feature type="transmembrane region" description="Helical" evidence="5">
    <location>
        <begin position="21"/>
        <end position="40"/>
    </location>
</feature>
<feature type="transmembrane region" description="Helical" evidence="5">
    <location>
        <begin position="168"/>
        <end position="190"/>
    </location>
</feature>
<evidence type="ECO:0000256" key="4">
    <source>
        <dbReference type="ARBA" id="ARBA00023136"/>
    </source>
</evidence>
<feature type="transmembrane region" description="Helical" evidence="5">
    <location>
        <begin position="317"/>
        <end position="339"/>
    </location>
</feature>
<dbReference type="GO" id="GO:0016020">
    <property type="term" value="C:membrane"/>
    <property type="evidence" value="ECO:0007669"/>
    <property type="project" value="UniProtKB-SubCell"/>
</dbReference>
<name>A0A6A4VEV9_AMPAM</name>
<dbReference type="PROSITE" id="PS50850">
    <property type="entry name" value="MFS"/>
    <property type="match status" value="1"/>
</dbReference>
<dbReference type="InterPro" id="IPR036259">
    <property type="entry name" value="MFS_trans_sf"/>
</dbReference>
<dbReference type="Gene3D" id="1.20.1250.20">
    <property type="entry name" value="MFS general substrate transporter like domains"/>
    <property type="match status" value="1"/>
</dbReference>
<keyword evidence="2 5" id="KW-0812">Transmembrane</keyword>
<comment type="caution">
    <text evidence="7">The sequence shown here is derived from an EMBL/GenBank/DDBJ whole genome shotgun (WGS) entry which is preliminary data.</text>
</comment>
<feature type="domain" description="Major facilitator superfamily (MFS) profile" evidence="6">
    <location>
        <begin position="29"/>
        <end position="489"/>
    </location>
</feature>
<evidence type="ECO:0000256" key="1">
    <source>
        <dbReference type="ARBA" id="ARBA00004141"/>
    </source>
</evidence>
<feature type="transmembrane region" description="Helical" evidence="5">
    <location>
        <begin position="467"/>
        <end position="484"/>
    </location>
</feature>
<feature type="transmembrane region" description="Helical" evidence="5">
    <location>
        <begin position="143"/>
        <end position="162"/>
    </location>
</feature>
<dbReference type="InterPro" id="IPR005828">
    <property type="entry name" value="MFS_sugar_transport-like"/>
</dbReference>
<gene>
    <name evidence="7" type="primary">Slc22a21_0</name>
    <name evidence="7" type="ORF">FJT64_007483</name>
</gene>
<dbReference type="OrthoDB" id="5296287at2759"/>
<dbReference type="Proteomes" id="UP000440578">
    <property type="component" value="Unassembled WGS sequence"/>
</dbReference>
<dbReference type="SUPFAM" id="SSF103473">
    <property type="entry name" value="MFS general substrate transporter"/>
    <property type="match status" value="1"/>
</dbReference>
<keyword evidence="3 5" id="KW-1133">Transmembrane helix</keyword>
<evidence type="ECO:0000256" key="5">
    <source>
        <dbReference type="SAM" id="Phobius"/>
    </source>
</evidence>
<protein>
    <submittedName>
        <fullName evidence="7">Solute carrier family 22 member 21</fullName>
    </submittedName>
</protein>
<reference evidence="7 8" key="1">
    <citation type="submission" date="2019-07" db="EMBL/GenBank/DDBJ databases">
        <title>Draft genome assembly of a fouling barnacle, Amphibalanus amphitrite (Darwin, 1854): The first reference genome for Thecostraca.</title>
        <authorList>
            <person name="Kim W."/>
        </authorList>
    </citation>
    <scope>NUCLEOTIDE SEQUENCE [LARGE SCALE GENOMIC DNA]</scope>
    <source>
        <strain evidence="7">SNU_AA5</strain>
        <tissue evidence="7">Soma without cirri and trophi</tissue>
    </source>
</reference>
<dbReference type="GO" id="GO:0022857">
    <property type="term" value="F:transmembrane transporter activity"/>
    <property type="evidence" value="ECO:0007669"/>
    <property type="project" value="InterPro"/>
</dbReference>
<dbReference type="InterPro" id="IPR020846">
    <property type="entry name" value="MFS_dom"/>
</dbReference>
<feature type="transmembrane region" description="Helical" evidence="5">
    <location>
        <begin position="227"/>
        <end position="248"/>
    </location>
</feature>
<dbReference type="AlphaFoldDB" id="A0A6A4VEV9"/>
<keyword evidence="8" id="KW-1185">Reference proteome</keyword>
<feature type="transmembrane region" description="Helical" evidence="5">
    <location>
        <begin position="435"/>
        <end position="455"/>
    </location>
</feature>
<accession>A0A6A4VEV9</accession>
<feature type="transmembrane region" description="Helical" evidence="5">
    <location>
        <begin position="202"/>
        <end position="221"/>
    </location>
</feature>
<evidence type="ECO:0000313" key="8">
    <source>
        <dbReference type="Proteomes" id="UP000440578"/>
    </source>
</evidence>
<evidence type="ECO:0000313" key="7">
    <source>
        <dbReference type="EMBL" id="KAF0294957.1"/>
    </source>
</evidence>
<comment type="subcellular location">
    <subcellularLocation>
        <location evidence="1">Membrane</location>
        <topology evidence="1">Multi-pass membrane protein</topology>
    </subcellularLocation>
</comment>
<dbReference type="Pfam" id="PF00083">
    <property type="entry name" value="Sugar_tr"/>
    <property type="match status" value="1"/>
</dbReference>
<evidence type="ECO:0000259" key="6">
    <source>
        <dbReference type="PROSITE" id="PS50850"/>
    </source>
</evidence>
<evidence type="ECO:0000256" key="3">
    <source>
        <dbReference type="ARBA" id="ARBA00022989"/>
    </source>
</evidence>
<feature type="transmembrane region" description="Helical" evidence="5">
    <location>
        <begin position="402"/>
        <end position="423"/>
    </location>
</feature>
<proteinExistence type="predicted"/>
<dbReference type="PANTHER" id="PTHR24064">
    <property type="entry name" value="SOLUTE CARRIER FAMILY 22 MEMBER"/>
    <property type="match status" value="1"/>
</dbReference>
<keyword evidence="4 5" id="KW-0472">Membrane</keyword>
<evidence type="ECO:0000256" key="2">
    <source>
        <dbReference type="ARBA" id="ARBA00022692"/>
    </source>
</evidence>
<dbReference type="EMBL" id="VIIS01001648">
    <property type="protein sequence ID" value="KAF0294957.1"/>
    <property type="molecule type" value="Genomic_DNA"/>
</dbReference>
<organism evidence="7 8">
    <name type="scientific">Amphibalanus amphitrite</name>
    <name type="common">Striped barnacle</name>
    <name type="synonym">Balanus amphitrite</name>
    <dbReference type="NCBI Taxonomy" id="1232801"/>
    <lineage>
        <taxon>Eukaryota</taxon>
        <taxon>Metazoa</taxon>
        <taxon>Ecdysozoa</taxon>
        <taxon>Arthropoda</taxon>
        <taxon>Crustacea</taxon>
        <taxon>Multicrustacea</taxon>
        <taxon>Cirripedia</taxon>
        <taxon>Thoracica</taxon>
        <taxon>Thoracicalcarea</taxon>
        <taxon>Balanomorpha</taxon>
        <taxon>Balanoidea</taxon>
        <taxon>Balanidae</taxon>
        <taxon>Amphibalaninae</taxon>
        <taxon>Amphibalanus</taxon>
    </lineage>
</organism>
<feature type="transmembrane region" description="Helical" evidence="5">
    <location>
        <begin position="345"/>
        <end position="365"/>
    </location>
</feature>